<feature type="coiled-coil region" evidence="1">
    <location>
        <begin position="12"/>
        <end position="39"/>
    </location>
</feature>
<feature type="transmembrane region" description="Helical" evidence="2">
    <location>
        <begin position="326"/>
        <end position="344"/>
    </location>
</feature>
<dbReference type="RefSeq" id="WP_074108860.1">
    <property type="nucleotide sequence ID" value="NZ_LVWI01000071.1"/>
</dbReference>
<keyword evidence="1" id="KW-0175">Coiled coil</keyword>
<feature type="coiled-coil region" evidence="1">
    <location>
        <begin position="343"/>
        <end position="370"/>
    </location>
</feature>
<keyword evidence="2" id="KW-0472">Membrane</keyword>
<keyword evidence="2" id="KW-1133">Transmembrane helix</keyword>
<evidence type="ECO:0000256" key="2">
    <source>
        <dbReference type="SAM" id="Phobius"/>
    </source>
</evidence>
<protein>
    <recommendedName>
        <fullName evidence="5">Phage tail tape measure protein</fullName>
    </recommendedName>
</protein>
<dbReference type="Proteomes" id="UP000186058">
    <property type="component" value="Unassembled WGS sequence"/>
</dbReference>
<organism evidence="3 4">
    <name type="scientific">Paenibacillus helianthi</name>
    <dbReference type="NCBI Taxonomy" id="1349432"/>
    <lineage>
        <taxon>Bacteria</taxon>
        <taxon>Bacillati</taxon>
        <taxon>Bacillota</taxon>
        <taxon>Bacilli</taxon>
        <taxon>Bacillales</taxon>
        <taxon>Paenibacillaceae</taxon>
        <taxon>Paenibacillus</taxon>
    </lineage>
</organism>
<comment type="caution">
    <text evidence="3">The sequence shown here is derived from an EMBL/GenBank/DDBJ whole genome shotgun (WGS) entry which is preliminary data.</text>
</comment>
<keyword evidence="4" id="KW-1185">Reference proteome</keyword>
<sequence length="1202" mass="130117">MTTGGTSVGEIQARITLEMTEFRRQMDEARRRIRELEEDSRRGADGMRDMSSALAGIGAGAALGKLVSEMRQAVDAATKLFNAFQGLNAVAKGFGVQTKDAQAAVQELASRGFLSLTEAALAYKTALSTGLGLEQSTKLINSLADSAAYNRQSFYTMGGAIQSSLDGIKNGNSVLADAVGVTKNLSIMQKEYAASIGTTAGRLTDTQKIQAAYNGFINEGAFFVGNADEAMQGFTGTQARFTQATNEASVAFGQAFTPLFQTVLETLTPTIIALADFVTQNKAMVSAMAATSVGVLGLVTLLATVPPALKLISLGFKAVELSAGPVGWIILAVGALAGGIGYLTTANAEAEAATKALTKAQADLNAVLDKAPVDRTQADIEELRSKTEELNPVLGERARLQERLNELNAAEKNGTWMPEMFSETMDVNEAIGELDEKLEKLGYTGVEQATEKLGEMNAFVKAGTIAITDQEKAEAAALATRKQTLKEASAYAAEFKKLNAAQELDASQKNRLVDITEKLIEQYPSLNAQQGEDGRIRADNIDVIIAQINADKKFTDESAEHAALRIRNYAKEKQAMADSVRSQIENLTRLSNALAVVSGAKASSFADDIAARTEQARRQSSGMVGDIVMNGATALTAMVAGKANEEIDAKRDALLKDQQRNADAAHELEKLAASVQTGTQDFTKDIIAPDAPKAPKAKMEKAGKSPAEIAAELRKKLYDQDLATIQYQSEFYNLTADKQIEKYEALKKKHAAYLKESVDDARTLSLQLKRLSEDSVKSRFAFAETAIDQEMKRQEDAGKSEREMANSRLYMWNNVLKRYKAGSEEYTKADEQARQARKDVASATEKETKDTYDKRTDLIEKEIRRLEDSGATEADIAAYKVAEWTKLRGQYSKDSEFYEKADEQLYQARKTLIDNTSKLAEALVKEEKSRIDTAKKADLEAIEARKEAYVTAQDEKIAAIDELLAKEQELNTDVDYGTALAEKNARIAELASAVGPEGIAEREQAIKDRDRMVLEHDRDLRKRELDSQKIALQKEKETQLTAYEKEKTDAEAQYDALSAAFDAYSGDIKTIEAGISAFRISESASANAAILTDLDTFIAQYNAKMGAITGAKAAPSNNVVSASPIGALAGITLSPQQQAALWHAIPIPQAAAKAPSSPTQITIHNDFGVGQVTLTDKADIGTFYNERTRAASRTQSTGGKTV</sequence>
<feature type="coiled-coil region" evidence="1">
    <location>
        <begin position="736"/>
        <end position="774"/>
    </location>
</feature>
<accession>A0ABX3EJM7</accession>
<dbReference type="EMBL" id="LVWI01000071">
    <property type="protein sequence ID" value="OKP81842.1"/>
    <property type="molecule type" value="Genomic_DNA"/>
</dbReference>
<feature type="coiled-coil region" evidence="1">
    <location>
        <begin position="1033"/>
        <end position="1060"/>
    </location>
</feature>
<evidence type="ECO:0000313" key="3">
    <source>
        <dbReference type="EMBL" id="OKP81842.1"/>
    </source>
</evidence>
<evidence type="ECO:0000256" key="1">
    <source>
        <dbReference type="SAM" id="Coils"/>
    </source>
</evidence>
<reference evidence="3 4" key="1">
    <citation type="submission" date="2016-03" db="EMBL/GenBank/DDBJ databases">
        <authorList>
            <person name="Sant'Anna F.H."/>
            <person name="Ambrosini A."/>
            <person name="Souza R."/>
            <person name="Bach E."/>
            <person name="Fernandes G."/>
            <person name="Balsanelli E."/>
            <person name="Baura V.A."/>
            <person name="Souza E.M."/>
            <person name="Passaglia L."/>
        </authorList>
    </citation>
    <scope>NUCLEOTIDE SEQUENCE [LARGE SCALE GENOMIC DNA]</scope>
    <source>
        <strain evidence="3 4">P26E</strain>
    </source>
</reference>
<gene>
    <name evidence="3" type="ORF">A3844_24980</name>
</gene>
<evidence type="ECO:0000313" key="4">
    <source>
        <dbReference type="Proteomes" id="UP000186058"/>
    </source>
</evidence>
<evidence type="ECO:0008006" key="5">
    <source>
        <dbReference type="Google" id="ProtNLM"/>
    </source>
</evidence>
<proteinExistence type="predicted"/>
<keyword evidence="2" id="KW-0812">Transmembrane</keyword>
<name>A0ABX3EJM7_9BACL</name>
<feature type="transmembrane region" description="Helical" evidence="2">
    <location>
        <begin position="283"/>
        <end position="305"/>
    </location>
</feature>